<dbReference type="Proteomes" id="UP000519023">
    <property type="component" value="Unassembled WGS sequence"/>
</dbReference>
<dbReference type="AlphaFoldDB" id="A0A7X9WWR5"/>
<proteinExistence type="predicted"/>
<evidence type="ECO:0000313" key="2">
    <source>
        <dbReference type="Proteomes" id="UP000519023"/>
    </source>
</evidence>
<reference evidence="1 2" key="1">
    <citation type="submission" date="2020-04" db="EMBL/GenBank/DDBJ databases">
        <title>Sphingobium sp. AR-3-1 isolated from Arctic soil.</title>
        <authorList>
            <person name="Dahal R.H."/>
            <person name="Chaudhary D.K."/>
        </authorList>
    </citation>
    <scope>NUCLEOTIDE SEQUENCE [LARGE SCALE GENOMIC DNA]</scope>
    <source>
        <strain evidence="1 2">AR-3-1</strain>
    </source>
</reference>
<protein>
    <recommendedName>
        <fullName evidence="3">Tip attachment protein J domain-containing protein</fullName>
    </recommendedName>
</protein>
<keyword evidence="2" id="KW-1185">Reference proteome</keyword>
<comment type="caution">
    <text evidence="1">The sequence shown here is derived from an EMBL/GenBank/DDBJ whole genome shotgun (WGS) entry which is preliminary data.</text>
</comment>
<evidence type="ECO:0008006" key="3">
    <source>
        <dbReference type="Google" id="ProtNLM"/>
    </source>
</evidence>
<name>A0A7X9WWR5_9SPHN</name>
<accession>A0A7X9WWR5</accession>
<evidence type="ECO:0000313" key="1">
    <source>
        <dbReference type="EMBL" id="NML11307.1"/>
    </source>
</evidence>
<gene>
    <name evidence="1" type="ORF">HHL08_14320</name>
</gene>
<organism evidence="1 2">
    <name type="scientific">Sphingobium psychrophilum</name>
    <dbReference type="NCBI Taxonomy" id="2728834"/>
    <lineage>
        <taxon>Bacteria</taxon>
        <taxon>Pseudomonadati</taxon>
        <taxon>Pseudomonadota</taxon>
        <taxon>Alphaproteobacteria</taxon>
        <taxon>Sphingomonadales</taxon>
        <taxon>Sphingomonadaceae</taxon>
        <taxon>Sphingobium</taxon>
    </lineage>
</organism>
<dbReference type="EMBL" id="JABBFV010000009">
    <property type="protein sequence ID" value="NML11307.1"/>
    <property type="molecule type" value="Genomic_DNA"/>
</dbReference>
<sequence length="669" mass="72471">MALAGGNMLIASTVALLLAPSMPKPDAAQTQKREPRPVRTKGIGTRRVFAKAMFWDTNHNGETVDVLAFLSGRSHAMRQPYLNDDKVTIVAGVVQGLADGAYATGKVLAGVNLGLATETAFPAVISALPGIWTADHRGDGITSGYLIKKPVKAKNYLEVYPQADNTILSAVFDMSYLFDPRDLTMDAYDPDTWVKADPLLDNPVLGLLWYLITDRGVDYDTQILPVIDYWTSAADHCDELVALKGGGFERRYRCCILFDMTGEPADIISEILKTFDGWYSEDALGRYIVYSGRYYEPTVAIGPSQIVNARHQGFVEDEDFINEIPITYVSAEHDYNEPDATPWTDEDDIAERGKVNSTNFSPQTPSHSQNRRLAKRFMARQNAADRGTITTNYDGMTVIGERFIWLNHVEAETSFYTGAAEIVTSPERDMQTLGVSFDWVAVSPSIDNWNAATEEGEPAPVEDRIAPLPLEAPVITDTEAELGDGGSSARIRITVDGFDRNDVTWFARWRITTDTTWNEQEYSDIDPGPDAVLLTSLVPLDVSVDVEVAYGVGDGRVSPWSALEAVSTSTAALAPAPPTGVSGTGGTLEADIAWTNSASANLAYSRAYRNTTNTYSGSTLVSGDMASAAGAAQSFHDEPAAGAWYYFVRGFNSAGTGSAAVGTGLVTVV</sequence>